<evidence type="ECO:0000256" key="2">
    <source>
        <dbReference type="ARBA" id="ARBA00022448"/>
    </source>
</evidence>
<dbReference type="InterPro" id="IPR036640">
    <property type="entry name" value="ABC1_TM_sf"/>
</dbReference>
<evidence type="ECO:0000256" key="1">
    <source>
        <dbReference type="ARBA" id="ARBA00004127"/>
    </source>
</evidence>
<feature type="transmembrane region" description="Helical" evidence="9">
    <location>
        <begin position="97"/>
        <end position="115"/>
    </location>
</feature>
<keyword evidence="11" id="KW-1185">Reference proteome</keyword>
<dbReference type="Pfam" id="PF00664">
    <property type="entry name" value="ABC_membrane"/>
    <property type="match status" value="1"/>
</dbReference>
<evidence type="ECO:0000256" key="3">
    <source>
        <dbReference type="ARBA" id="ARBA00022692"/>
    </source>
</evidence>
<keyword evidence="8 9" id="KW-0472">Membrane</keyword>
<evidence type="ECO:0000256" key="6">
    <source>
        <dbReference type="ARBA" id="ARBA00022840"/>
    </source>
</evidence>
<keyword evidence="7 9" id="KW-1133">Transmembrane helix</keyword>
<evidence type="ECO:0000256" key="9">
    <source>
        <dbReference type="SAM" id="Phobius"/>
    </source>
</evidence>
<dbReference type="Proteomes" id="UP000035642">
    <property type="component" value="Unassembled WGS sequence"/>
</dbReference>
<feature type="transmembrane region" description="Helical" evidence="9">
    <location>
        <begin position="6"/>
        <end position="29"/>
    </location>
</feature>
<keyword evidence="4" id="KW-0677">Repeat</keyword>
<reference evidence="11" key="1">
    <citation type="submission" date="2012-09" db="EMBL/GenBank/DDBJ databases">
        <authorList>
            <person name="Martin A.A."/>
        </authorList>
    </citation>
    <scope>NUCLEOTIDE SEQUENCE</scope>
</reference>
<organism evidence="11 12">
    <name type="scientific">Angiostrongylus cantonensis</name>
    <name type="common">Rat lungworm</name>
    <dbReference type="NCBI Taxonomy" id="6313"/>
    <lineage>
        <taxon>Eukaryota</taxon>
        <taxon>Metazoa</taxon>
        <taxon>Ecdysozoa</taxon>
        <taxon>Nematoda</taxon>
        <taxon>Chromadorea</taxon>
        <taxon>Rhabditida</taxon>
        <taxon>Rhabditina</taxon>
        <taxon>Rhabditomorpha</taxon>
        <taxon>Strongyloidea</taxon>
        <taxon>Metastrongylidae</taxon>
        <taxon>Angiostrongylus</taxon>
    </lineage>
</organism>
<dbReference type="GO" id="GO:0012505">
    <property type="term" value="C:endomembrane system"/>
    <property type="evidence" value="ECO:0007669"/>
    <property type="project" value="UniProtKB-SubCell"/>
</dbReference>
<name>A0A0K0D460_ANGCA</name>
<evidence type="ECO:0000259" key="10">
    <source>
        <dbReference type="PROSITE" id="PS50929"/>
    </source>
</evidence>
<protein>
    <submittedName>
        <fullName evidence="12">ABC transmembrane type-1 domain-containing protein</fullName>
    </submittedName>
</protein>
<dbReference type="GO" id="GO:0005524">
    <property type="term" value="F:ATP binding"/>
    <property type="evidence" value="ECO:0007669"/>
    <property type="project" value="UniProtKB-KW"/>
</dbReference>
<dbReference type="WBParaSite" id="ACAC_0000485501-mRNA-1">
    <property type="protein sequence ID" value="ACAC_0000485501-mRNA-1"/>
    <property type="gene ID" value="ACAC_0000485501"/>
</dbReference>
<dbReference type="InterPro" id="IPR050173">
    <property type="entry name" value="ABC_transporter_C-like"/>
</dbReference>
<keyword evidence="5" id="KW-0547">Nucleotide-binding</keyword>
<evidence type="ECO:0000313" key="11">
    <source>
        <dbReference type="Proteomes" id="UP000035642"/>
    </source>
</evidence>
<evidence type="ECO:0000313" key="12">
    <source>
        <dbReference type="WBParaSite" id="ACAC_0000485501-mRNA-1"/>
    </source>
</evidence>
<dbReference type="PROSITE" id="PS50929">
    <property type="entry name" value="ABC_TM1F"/>
    <property type="match status" value="1"/>
</dbReference>
<sequence length="185" mass="20935">MTIGIWTAVFVCIGSTIMALGMVGASRLLHEGILRNILYCPMLFFDVTPIGRILNRFGKDVEMLDSRLPSSIMTFIGAIIQTLMIISMPIYATPSVILLLVPVFVFYSYLLRFYVSTSRQLKRLESASRSPIFSHFQESIQGASTIRAYKLVDEFIKESERRVDENLATYYPSIVANRLNISSFV</sequence>
<dbReference type="AlphaFoldDB" id="A0A0K0D460"/>
<accession>A0A0K0D460</accession>
<dbReference type="GO" id="GO:0140359">
    <property type="term" value="F:ABC-type transporter activity"/>
    <property type="evidence" value="ECO:0007669"/>
    <property type="project" value="InterPro"/>
</dbReference>
<dbReference type="Gene3D" id="1.20.1560.10">
    <property type="entry name" value="ABC transporter type 1, transmembrane domain"/>
    <property type="match status" value="1"/>
</dbReference>
<keyword evidence="6" id="KW-0067">ATP-binding</keyword>
<evidence type="ECO:0000256" key="4">
    <source>
        <dbReference type="ARBA" id="ARBA00022737"/>
    </source>
</evidence>
<keyword evidence="2" id="KW-0813">Transport</keyword>
<keyword evidence="3 9" id="KW-0812">Transmembrane</keyword>
<dbReference type="GO" id="GO:0016020">
    <property type="term" value="C:membrane"/>
    <property type="evidence" value="ECO:0007669"/>
    <property type="project" value="InterPro"/>
</dbReference>
<dbReference type="PANTHER" id="PTHR24223">
    <property type="entry name" value="ATP-BINDING CASSETTE SUB-FAMILY C"/>
    <property type="match status" value="1"/>
</dbReference>
<evidence type="ECO:0000256" key="7">
    <source>
        <dbReference type="ARBA" id="ARBA00022989"/>
    </source>
</evidence>
<dbReference type="SUPFAM" id="SSF90123">
    <property type="entry name" value="ABC transporter transmembrane region"/>
    <property type="match status" value="1"/>
</dbReference>
<feature type="transmembrane region" description="Helical" evidence="9">
    <location>
        <begin position="72"/>
        <end position="91"/>
    </location>
</feature>
<dbReference type="STRING" id="6313.A0A0K0D460"/>
<proteinExistence type="predicted"/>
<evidence type="ECO:0000256" key="5">
    <source>
        <dbReference type="ARBA" id="ARBA00022741"/>
    </source>
</evidence>
<dbReference type="PANTHER" id="PTHR24223:SF443">
    <property type="entry name" value="MULTIDRUG-RESISTANCE LIKE PROTEIN 1, ISOFORM I"/>
    <property type="match status" value="1"/>
</dbReference>
<evidence type="ECO:0000256" key="8">
    <source>
        <dbReference type="ARBA" id="ARBA00023136"/>
    </source>
</evidence>
<comment type="subcellular location">
    <subcellularLocation>
        <location evidence="1">Endomembrane system</location>
        <topology evidence="1">Multi-pass membrane protein</topology>
    </subcellularLocation>
</comment>
<dbReference type="InterPro" id="IPR011527">
    <property type="entry name" value="ABC1_TM_dom"/>
</dbReference>
<feature type="domain" description="ABC transmembrane type-1" evidence="10">
    <location>
        <begin position="1"/>
        <end position="185"/>
    </location>
</feature>
<reference evidence="12" key="2">
    <citation type="submission" date="2017-02" db="UniProtKB">
        <authorList>
            <consortium name="WormBaseParasite"/>
        </authorList>
    </citation>
    <scope>IDENTIFICATION</scope>
</reference>